<sequence>MSATSSHASIHAKLSMLRSVLHHGIFWLLDLGLFRSYQESQHVQQWFYLNWLREVPPAAFSVVPANLLASFRLTAVLVGIYANVLRSGGLSTFLIVVPVNFLRSERLTVDAMGVYASMPRSGRP</sequence>
<reference evidence="1" key="2">
    <citation type="journal article" date="2015" name="Data Brief">
        <title>Shoot transcriptome of the giant reed, Arundo donax.</title>
        <authorList>
            <person name="Barrero R.A."/>
            <person name="Guerrero F.D."/>
            <person name="Moolhuijzen P."/>
            <person name="Goolsby J.A."/>
            <person name="Tidwell J."/>
            <person name="Bellgard S.E."/>
            <person name="Bellgard M.I."/>
        </authorList>
    </citation>
    <scope>NUCLEOTIDE SEQUENCE</scope>
    <source>
        <tissue evidence="1">Shoot tissue taken approximately 20 cm above the soil surface</tissue>
    </source>
</reference>
<evidence type="ECO:0000313" key="1">
    <source>
        <dbReference type="EMBL" id="JAD87947.1"/>
    </source>
</evidence>
<dbReference type="EMBL" id="GBRH01209948">
    <property type="protein sequence ID" value="JAD87947.1"/>
    <property type="molecule type" value="Transcribed_RNA"/>
</dbReference>
<accession>A0A0A9DW04</accession>
<organism evidence="1">
    <name type="scientific">Arundo donax</name>
    <name type="common">Giant reed</name>
    <name type="synonym">Donax arundinaceus</name>
    <dbReference type="NCBI Taxonomy" id="35708"/>
    <lineage>
        <taxon>Eukaryota</taxon>
        <taxon>Viridiplantae</taxon>
        <taxon>Streptophyta</taxon>
        <taxon>Embryophyta</taxon>
        <taxon>Tracheophyta</taxon>
        <taxon>Spermatophyta</taxon>
        <taxon>Magnoliopsida</taxon>
        <taxon>Liliopsida</taxon>
        <taxon>Poales</taxon>
        <taxon>Poaceae</taxon>
        <taxon>PACMAD clade</taxon>
        <taxon>Arundinoideae</taxon>
        <taxon>Arundineae</taxon>
        <taxon>Arundo</taxon>
    </lineage>
</organism>
<protein>
    <submittedName>
        <fullName evidence="1">Uncharacterized protein</fullName>
    </submittedName>
</protein>
<proteinExistence type="predicted"/>
<reference evidence="1" key="1">
    <citation type="submission" date="2014-09" db="EMBL/GenBank/DDBJ databases">
        <authorList>
            <person name="Magalhaes I.L.F."/>
            <person name="Oliveira U."/>
            <person name="Santos F.R."/>
            <person name="Vidigal T.H.D.A."/>
            <person name="Brescovit A.D."/>
            <person name="Santos A.J."/>
        </authorList>
    </citation>
    <scope>NUCLEOTIDE SEQUENCE</scope>
    <source>
        <tissue evidence="1">Shoot tissue taken approximately 20 cm above the soil surface</tissue>
    </source>
</reference>
<name>A0A0A9DW04_ARUDO</name>
<dbReference type="AlphaFoldDB" id="A0A0A9DW04"/>